<feature type="non-terminal residue" evidence="1">
    <location>
        <position position="1"/>
    </location>
</feature>
<name>A0A1D2NKI9_ORCCI</name>
<gene>
    <name evidence="1" type="ORF">Ocin01_00951</name>
</gene>
<dbReference type="AlphaFoldDB" id="A0A1D2NKI9"/>
<comment type="caution">
    <text evidence="1">The sequence shown here is derived from an EMBL/GenBank/DDBJ whole genome shotgun (WGS) entry which is preliminary data.</text>
</comment>
<dbReference type="Proteomes" id="UP000094527">
    <property type="component" value="Unassembled WGS sequence"/>
</dbReference>
<evidence type="ECO:0000313" key="1">
    <source>
        <dbReference type="EMBL" id="ODN05761.1"/>
    </source>
</evidence>
<proteinExistence type="predicted"/>
<protein>
    <submittedName>
        <fullName evidence="1">Uncharacterized protein</fullName>
    </submittedName>
</protein>
<evidence type="ECO:0000313" key="2">
    <source>
        <dbReference type="Proteomes" id="UP000094527"/>
    </source>
</evidence>
<feature type="non-terminal residue" evidence="1">
    <location>
        <position position="183"/>
    </location>
</feature>
<organism evidence="1 2">
    <name type="scientific">Orchesella cincta</name>
    <name type="common">Springtail</name>
    <name type="synonym">Podura cincta</name>
    <dbReference type="NCBI Taxonomy" id="48709"/>
    <lineage>
        <taxon>Eukaryota</taxon>
        <taxon>Metazoa</taxon>
        <taxon>Ecdysozoa</taxon>
        <taxon>Arthropoda</taxon>
        <taxon>Hexapoda</taxon>
        <taxon>Collembola</taxon>
        <taxon>Entomobryomorpha</taxon>
        <taxon>Entomobryoidea</taxon>
        <taxon>Orchesellidae</taxon>
        <taxon>Orchesellinae</taxon>
        <taxon>Orchesella</taxon>
    </lineage>
</organism>
<reference evidence="1 2" key="1">
    <citation type="journal article" date="2016" name="Genome Biol. Evol.">
        <title>Gene Family Evolution Reflects Adaptation to Soil Environmental Stressors in the Genome of the Collembolan Orchesella cincta.</title>
        <authorList>
            <person name="Faddeeva-Vakhrusheva A."/>
            <person name="Derks M.F."/>
            <person name="Anvar S.Y."/>
            <person name="Agamennone V."/>
            <person name="Suring W."/>
            <person name="Smit S."/>
            <person name="van Straalen N.M."/>
            <person name="Roelofs D."/>
        </authorList>
    </citation>
    <scope>NUCLEOTIDE SEQUENCE [LARGE SCALE GENOMIC DNA]</scope>
    <source>
        <tissue evidence="1">Mixed pool</tissue>
    </source>
</reference>
<keyword evidence="2" id="KW-1185">Reference proteome</keyword>
<accession>A0A1D2NKI9</accession>
<dbReference type="EMBL" id="LJIJ01000017">
    <property type="protein sequence ID" value="ODN05761.1"/>
    <property type="molecule type" value="Genomic_DNA"/>
</dbReference>
<sequence length="183" mass="19598">SVSSELSTREQYSGDTSTPPLLRIISISGVLLNLCLCVPTFPNIQQKSIGNFLVSWSCSYSLACFESETTGAATAKLIREALHIQLFPVLSSPIGIGNAVRFVSWNLEPGDGGGAPFLEFSVSNIKCVEEAGGDALNILLMCFEPCTYFYIGITTFWKGELRCIENGNMIGGNGESLTKIGVG</sequence>